<feature type="compositionally biased region" description="Low complexity" evidence="1">
    <location>
        <begin position="1336"/>
        <end position="1352"/>
    </location>
</feature>
<sequence>MELLRRAAHLVAGGGSGGGGSGSHAVPPPPTQQPQHEHPRHTPEEHVHWQVAEAADSAGGAAGGLAAEQGSGQPHVFPDPTAEPFPPPGPVPHEPGGRRRRSSGADSMHSAHSPEDGHDASHGSHHQPQHQHHNHQHRHRHHQRHPHHQHQHQHQHAGAAPHSHSAYGSRRASTEDGGAAAGEWSGVASDAEVCDLLRRDVTLRNTSMLEAGFSDTSHAAHVRSLLQQEESRRQSRLDALKHLEAEASRKHLASQWTQVEVWECRERAATAIQRGYRAWLRRTGRYPLKSARHRDPSRPSTRSSSRTGPSSSRLLRTVRQATAANGPSSPSSSSVSFSGGSFTAGVSKEASAAPVPGAGGKGAQQRGAVPPLALAQPQPPAAQRLSQLAAGTARTRPTTQRTTARAVIIAGGGDAADAVAALAVAAEALAVAADSSSGEEGPRLDAGRTTLQLRPLNNPAAAASRNAHGQGQLTGRSPDPLPDAVRGGDAAAFAVATAVMSPRVHHTPRREQLGVATSAAPGPPGGSGAGAGAAAAPRSELAPGPVFGGRQVDVGSRARRDPDGAGAGGGGGVALPAAAAGAAAAPVSIYASSLYAPTSSLPAAPPAQAAGSPASAAQPHAPLGRYPPALALDELRTADNAATTAAAAAASTSPHAQLRGPNGTVRRIGSLEAGAQSPSGPRPPAAVPPLQLAQPPAAAAAAGSFSSLPPIKVPLAGAGANGNLSAALEAALNAAAGTSHQAASPTCSGRTSLNGPQGLGALPFPASGGGSFSGAAGAVGASLLGRPPSLQGTVHDAASVPGCEGDLPSSPSLRIGGDGPAQGSGHAAHHPSPPNARRGAPSLPANTMLVGSSLTAKPPPLAIALGNANAASTASSPGGGAAAPNTPGGGFGNRRSLERMSAHSWAAQQQQQQPQQQYQQSPQGSPSASGLFAAAARSGGSFLAPTPAPRMGPGPPHRGSLDLPRDGCGGVGSAPVGFVVGHSHGHSHTASGQAGAGPVGTGGGGGVACPDPDAPPPSYPSPGRLGHHRTSSNTGSQPPGVQAGAADEGEAGPSLADLDVGGVPWGSSAAAGGGAWGVGGGGSLSVSGGAGARGPSLAALSAGSWSFTRQQAHPVAGGALARGALVSTLVRGGGAAAAGGGGGGGGMSVSQLEALRVSGARTSMDAYPASSAAQLGGQQLGFGAAGSAHPGEAARHPTPPGRGGPPAQAGPPAPSRETLAFFEQGERPSALLAAAAGGGAGAGGGGAASRIGGRGSLELGLGGAVVPPAARARCTSSLELAPGDRTLTWRRLGLRDSSTGSGQHPEGGGGGGGGGGGVAGGGGSLLPAVDGHGHGPAHSHAAQGQGHVRAAW</sequence>
<gene>
    <name evidence="2" type="ORF">HXX76_005000</name>
</gene>
<feature type="region of interest" description="Disordered" evidence="1">
    <location>
        <begin position="461"/>
        <end position="486"/>
    </location>
</feature>
<feature type="region of interest" description="Disordered" evidence="1">
    <location>
        <begin position="643"/>
        <end position="692"/>
    </location>
</feature>
<feature type="region of interest" description="Disordered" evidence="1">
    <location>
        <begin position="287"/>
        <end position="343"/>
    </location>
</feature>
<organism evidence="2 3">
    <name type="scientific">Chlamydomonas incerta</name>
    <dbReference type="NCBI Taxonomy" id="51695"/>
    <lineage>
        <taxon>Eukaryota</taxon>
        <taxon>Viridiplantae</taxon>
        <taxon>Chlorophyta</taxon>
        <taxon>core chlorophytes</taxon>
        <taxon>Chlorophyceae</taxon>
        <taxon>CS clade</taxon>
        <taxon>Chlamydomonadales</taxon>
        <taxon>Chlamydomonadaceae</taxon>
        <taxon>Chlamydomonas</taxon>
    </lineage>
</organism>
<feature type="compositionally biased region" description="Pro residues" evidence="1">
    <location>
        <begin position="81"/>
        <end position="93"/>
    </location>
</feature>
<feature type="compositionally biased region" description="Basic residues" evidence="1">
    <location>
        <begin position="123"/>
        <end position="155"/>
    </location>
</feature>
<dbReference type="OrthoDB" id="10656815at2759"/>
<feature type="region of interest" description="Disordered" evidence="1">
    <location>
        <begin position="515"/>
        <end position="569"/>
    </location>
</feature>
<feature type="region of interest" description="Disordered" evidence="1">
    <location>
        <begin position="373"/>
        <end position="401"/>
    </location>
</feature>
<feature type="region of interest" description="Disordered" evidence="1">
    <location>
        <begin position="602"/>
        <end position="626"/>
    </location>
</feature>
<dbReference type="Proteomes" id="UP000650467">
    <property type="component" value="Unassembled WGS sequence"/>
</dbReference>
<feature type="region of interest" description="Disordered" evidence="1">
    <location>
        <begin position="870"/>
        <end position="1060"/>
    </location>
</feature>
<dbReference type="EMBL" id="JAEHOC010000008">
    <property type="protein sequence ID" value="KAG2439650.1"/>
    <property type="molecule type" value="Genomic_DNA"/>
</dbReference>
<feature type="region of interest" description="Disordered" evidence="1">
    <location>
        <begin position="1"/>
        <end position="183"/>
    </location>
</feature>
<feature type="compositionally biased region" description="Low complexity" evidence="1">
    <location>
        <begin position="298"/>
        <end position="343"/>
    </location>
</feature>
<feature type="compositionally biased region" description="Basic and acidic residues" evidence="1">
    <location>
        <begin position="112"/>
        <end position="122"/>
    </location>
</feature>
<evidence type="ECO:0000256" key="1">
    <source>
        <dbReference type="SAM" id="MobiDB-lite"/>
    </source>
</evidence>
<feature type="region of interest" description="Disordered" evidence="1">
    <location>
        <begin position="1295"/>
        <end position="1352"/>
    </location>
</feature>
<protein>
    <submittedName>
        <fullName evidence="2">Uncharacterized protein</fullName>
    </submittedName>
</protein>
<feature type="compositionally biased region" description="Basic and acidic residues" evidence="1">
    <location>
        <begin position="35"/>
        <end position="48"/>
    </location>
</feature>
<feature type="region of interest" description="Disordered" evidence="1">
    <location>
        <begin position="790"/>
        <end position="852"/>
    </location>
</feature>
<feature type="region of interest" description="Disordered" evidence="1">
    <location>
        <begin position="1180"/>
        <end position="1215"/>
    </location>
</feature>
<feature type="compositionally biased region" description="Low complexity" evidence="1">
    <location>
        <begin position="906"/>
        <end position="929"/>
    </location>
</feature>
<feature type="compositionally biased region" description="Low complexity" evidence="1">
    <location>
        <begin position="602"/>
        <end position="622"/>
    </location>
</feature>
<feature type="compositionally biased region" description="Gly residues" evidence="1">
    <location>
        <begin position="877"/>
        <end position="892"/>
    </location>
</feature>
<reference evidence="2" key="1">
    <citation type="journal article" date="2020" name="bioRxiv">
        <title>Comparative genomics of Chlamydomonas.</title>
        <authorList>
            <person name="Craig R.J."/>
            <person name="Hasan A.R."/>
            <person name="Ness R.W."/>
            <person name="Keightley P.D."/>
        </authorList>
    </citation>
    <scope>NUCLEOTIDE SEQUENCE</scope>
    <source>
        <strain evidence="2">SAG 7.73</strain>
    </source>
</reference>
<feature type="compositionally biased region" description="Pro residues" evidence="1">
    <location>
        <begin position="946"/>
        <end position="956"/>
    </location>
</feature>
<evidence type="ECO:0000313" key="2">
    <source>
        <dbReference type="EMBL" id="KAG2439650.1"/>
    </source>
</evidence>
<feature type="compositionally biased region" description="Low complexity" evidence="1">
    <location>
        <begin position="976"/>
        <end position="993"/>
    </location>
</feature>
<comment type="caution">
    <text evidence="2">The sequence shown here is derived from an EMBL/GenBank/DDBJ whole genome shotgun (WGS) entry which is preliminary data.</text>
</comment>
<keyword evidence="3" id="KW-1185">Reference proteome</keyword>
<feature type="compositionally biased region" description="Low complexity" evidence="1">
    <location>
        <begin position="52"/>
        <end position="80"/>
    </location>
</feature>
<feature type="compositionally biased region" description="Gly residues" evidence="1">
    <location>
        <begin position="994"/>
        <end position="1007"/>
    </location>
</feature>
<feature type="compositionally biased region" description="Gly residues" evidence="1">
    <location>
        <begin position="12"/>
        <end position="22"/>
    </location>
</feature>
<proteinExistence type="predicted"/>
<evidence type="ECO:0000313" key="3">
    <source>
        <dbReference type="Proteomes" id="UP000650467"/>
    </source>
</evidence>
<accession>A0A835TIZ1</accession>
<feature type="compositionally biased region" description="Low complexity" evidence="1">
    <location>
        <begin position="532"/>
        <end position="544"/>
    </location>
</feature>
<feature type="compositionally biased region" description="Low complexity" evidence="1">
    <location>
        <begin position="643"/>
        <end position="653"/>
    </location>
</feature>
<feature type="compositionally biased region" description="Gly residues" evidence="1">
    <location>
        <begin position="1305"/>
        <end position="1324"/>
    </location>
</feature>
<feature type="compositionally biased region" description="Pro residues" evidence="1">
    <location>
        <begin position="1197"/>
        <end position="1214"/>
    </location>
</feature>
<name>A0A835TIZ1_CHLIN</name>